<evidence type="ECO:0008006" key="3">
    <source>
        <dbReference type="Google" id="ProtNLM"/>
    </source>
</evidence>
<name>R4YV67_OLEAN</name>
<proteinExistence type="predicted"/>
<dbReference type="InterPro" id="IPR021866">
    <property type="entry name" value="SpoIIAA-like"/>
</dbReference>
<dbReference type="AlphaFoldDB" id="R4YV67"/>
<dbReference type="Proteomes" id="UP000032749">
    <property type="component" value="Chromosome"/>
</dbReference>
<evidence type="ECO:0000313" key="2">
    <source>
        <dbReference type="Proteomes" id="UP000032749"/>
    </source>
</evidence>
<dbReference type="EMBL" id="FO203512">
    <property type="protein sequence ID" value="CCK77669.1"/>
    <property type="molecule type" value="Genomic_DNA"/>
</dbReference>
<accession>R4YV67</accession>
<dbReference type="InterPro" id="IPR038396">
    <property type="entry name" value="SpoIIAA-like_sf"/>
</dbReference>
<sequence length="121" mass="13939">MIRKLPESEGATIGIEVSGKVDSEEENKWIEIFDNLIEDHYRINILVLLDGKINYGLDAAYDDLKWTFKHLKHMDKLAIVSESKVLSWLVAIDSPLGKLAGISEKHFETSQLQDAWRWIKE</sequence>
<dbReference type="Pfam" id="PF11964">
    <property type="entry name" value="SpoIIAA-like"/>
    <property type="match status" value="1"/>
</dbReference>
<dbReference type="SUPFAM" id="SSF52091">
    <property type="entry name" value="SpoIIaa-like"/>
    <property type="match status" value="1"/>
</dbReference>
<keyword evidence="2" id="KW-1185">Reference proteome</keyword>
<dbReference type="InterPro" id="IPR036513">
    <property type="entry name" value="STAS_dom_sf"/>
</dbReference>
<dbReference type="STRING" id="698738.OLEAN_C34930"/>
<evidence type="ECO:0000313" key="1">
    <source>
        <dbReference type="EMBL" id="CCK77669.1"/>
    </source>
</evidence>
<protein>
    <recommendedName>
        <fullName evidence="3">STAS/SEC14 domain-containing protein</fullName>
    </recommendedName>
</protein>
<organism evidence="1 2">
    <name type="scientific">Oleispira antarctica RB-8</name>
    <dbReference type="NCBI Taxonomy" id="698738"/>
    <lineage>
        <taxon>Bacteria</taxon>
        <taxon>Pseudomonadati</taxon>
        <taxon>Pseudomonadota</taxon>
        <taxon>Gammaproteobacteria</taxon>
        <taxon>Oceanospirillales</taxon>
        <taxon>Oceanospirillaceae</taxon>
        <taxon>Oleispira</taxon>
    </lineage>
</organism>
<dbReference type="OrthoDB" id="5457369at2"/>
<gene>
    <name evidence="1" type="ORF">OLEAN_C34930</name>
</gene>
<reference evidence="1 2" key="1">
    <citation type="journal article" date="2013" name="Nat. Commun.">
        <title>Genome sequence and functional genomic analysis of the oil-degrading bacterium Oleispira antarctica.</title>
        <authorList>
            <person name="Kube M."/>
            <person name="Chernikova T.N."/>
            <person name="Al-Ramahi Y."/>
            <person name="Beloqui A."/>
            <person name="Lopez-Cortez N."/>
            <person name="Guazzaroni M.E."/>
            <person name="Heipieper H.J."/>
            <person name="Klages S."/>
            <person name="Kotsyurbenko O.R."/>
            <person name="Langer I."/>
            <person name="Nechitaylo T.Y."/>
            <person name="Lunsdorf H."/>
            <person name="Fernandez M."/>
            <person name="Juarez S."/>
            <person name="Ciordia S."/>
            <person name="Singer A."/>
            <person name="Kagan O."/>
            <person name="Egorova O."/>
            <person name="Petit P.A."/>
            <person name="Stogios P."/>
            <person name="Kim Y."/>
            <person name="Tchigvintsev A."/>
            <person name="Flick R."/>
            <person name="Denaro R."/>
            <person name="Genovese M."/>
            <person name="Albar J.P."/>
            <person name="Reva O.N."/>
            <person name="Martinez-Gomariz M."/>
            <person name="Tran H."/>
            <person name="Ferrer M."/>
            <person name="Savchenko A."/>
            <person name="Yakunin A.F."/>
            <person name="Yakimov M.M."/>
            <person name="Golyshina O.V."/>
            <person name="Reinhardt R."/>
            <person name="Golyshin P.N."/>
        </authorList>
    </citation>
    <scope>NUCLEOTIDE SEQUENCE [LARGE SCALE GENOMIC DNA]</scope>
</reference>
<dbReference type="HOGENOM" id="CLU_137390_0_1_6"/>
<dbReference type="PATRIC" id="fig|698738.3.peg.3635"/>
<dbReference type="KEGG" id="oai:OLEAN_C34930"/>
<dbReference type="Gene3D" id="3.40.50.10600">
    <property type="entry name" value="SpoIIaa-like domains"/>
    <property type="match status" value="1"/>
</dbReference>